<keyword evidence="2 6" id="KW-0547">Nucleotide-binding</keyword>
<dbReference type="PANTHER" id="PTHR11361:SF148">
    <property type="entry name" value="DNA MISMATCH REPAIR PROTEIN MSH6"/>
    <property type="match status" value="1"/>
</dbReference>
<dbReference type="SMART" id="SM00534">
    <property type="entry name" value="MUTSac"/>
    <property type="match status" value="1"/>
</dbReference>
<accession>A0A397VJ01</accession>
<dbReference type="GO" id="GO:0005524">
    <property type="term" value="F:ATP binding"/>
    <property type="evidence" value="ECO:0007669"/>
    <property type="project" value="UniProtKB-UniRule"/>
</dbReference>
<dbReference type="Gene3D" id="3.30.420.110">
    <property type="entry name" value="MutS, connector domain"/>
    <property type="match status" value="1"/>
</dbReference>
<comment type="function">
    <text evidence="6 7">Component of the post-replicative DNA mismatch repair system (MMR).</text>
</comment>
<dbReference type="InterPro" id="IPR036187">
    <property type="entry name" value="DNA_mismatch_repair_MutS_sf"/>
</dbReference>
<dbReference type="STRING" id="44941.A0A397VJ01"/>
<reference evidence="10 11" key="1">
    <citation type="submission" date="2018-06" db="EMBL/GenBank/DDBJ databases">
        <title>Comparative genomics reveals the genomic features of Rhizophagus irregularis, R. cerebriforme, R. diaphanum and Gigaspora rosea, and their symbiotic lifestyle signature.</title>
        <authorList>
            <person name="Morin E."/>
            <person name="San Clemente H."/>
            <person name="Chen E.C.H."/>
            <person name="De La Providencia I."/>
            <person name="Hainaut M."/>
            <person name="Kuo A."/>
            <person name="Kohler A."/>
            <person name="Murat C."/>
            <person name="Tang N."/>
            <person name="Roy S."/>
            <person name="Loubradou J."/>
            <person name="Henrissat B."/>
            <person name="Grigoriev I.V."/>
            <person name="Corradi N."/>
            <person name="Roux C."/>
            <person name="Martin F.M."/>
        </authorList>
    </citation>
    <scope>NUCLEOTIDE SEQUENCE [LARGE SCALE GENOMIC DNA]</scope>
    <source>
        <strain evidence="10 11">DAOM 194757</strain>
    </source>
</reference>
<dbReference type="InterPro" id="IPR000432">
    <property type="entry name" value="DNA_mismatch_repair_MutS_C"/>
</dbReference>
<dbReference type="EMBL" id="QKWP01000367">
    <property type="protein sequence ID" value="RIB21327.1"/>
    <property type="molecule type" value="Genomic_DNA"/>
</dbReference>
<dbReference type="InterPro" id="IPR007696">
    <property type="entry name" value="DNA_mismatch_repair_MutS_core"/>
</dbReference>
<name>A0A397VJ01_9GLOM</name>
<evidence type="ECO:0000256" key="4">
    <source>
        <dbReference type="ARBA" id="ARBA00022840"/>
    </source>
</evidence>
<dbReference type="Pfam" id="PF05190">
    <property type="entry name" value="MutS_IV"/>
    <property type="match status" value="1"/>
</dbReference>
<dbReference type="Pfam" id="PF01624">
    <property type="entry name" value="MutS_I"/>
    <property type="match status" value="1"/>
</dbReference>
<feature type="region of interest" description="Disordered" evidence="8">
    <location>
        <begin position="1"/>
        <end position="202"/>
    </location>
</feature>
<evidence type="ECO:0000256" key="3">
    <source>
        <dbReference type="ARBA" id="ARBA00022763"/>
    </source>
</evidence>
<dbReference type="SUPFAM" id="SSF55271">
    <property type="entry name" value="DNA repair protein MutS, domain I"/>
    <property type="match status" value="1"/>
</dbReference>
<organism evidence="10 11">
    <name type="scientific">Gigaspora rosea</name>
    <dbReference type="NCBI Taxonomy" id="44941"/>
    <lineage>
        <taxon>Eukaryota</taxon>
        <taxon>Fungi</taxon>
        <taxon>Fungi incertae sedis</taxon>
        <taxon>Mucoromycota</taxon>
        <taxon>Glomeromycotina</taxon>
        <taxon>Glomeromycetes</taxon>
        <taxon>Diversisporales</taxon>
        <taxon>Gigasporaceae</taxon>
        <taxon>Gigaspora</taxon>
    </lineage>
</organism>
<dbReference type="SUPFAM" id="SSF48334">
    <property type="entry name" value="DNA repair protein MutS, domain III"/>
    <property type="match status" value="1"/>
</dbReference>
<dbReference type="OrthoDB" id="10252754at2759"/>
<dbReference type="SUPFAM" id="SSF53150">
    <property type="entry name" value="DNA repair protein MutS, domain II"/>
    <property type="match status" value="1"/>
</dbReference>
<evidence type="ECO:0000256" key="8">
    <source>
        <dbReference type="SAM" id="MobiDB-lite"/>
    </source>
</evidence>
<dbReference type="PIRSF" id="PIRSF037677">
    <property type="entry name" value="DNA_mis_repair_Msh6"/>
    <property type="match status" value="1"/>
</dbReference>
<dbReference type="PANTHER" id="PTHR11361">
    <property type="entry name" value="DNA MISMATCH REPAIR PROTEIN MUTS FAMILY MEMBER"/>
    <property type="match status" value="1"/>
</dbReference>
<dbReference type="FunFam" id="3.40.1170.10:FF:000002">
    <property type="entry name" value="DNA mismatch repair protein"/>
    <property type="match status" value="1"/>
</dbReference>
<dbReference type="PROSITE" id="PS00486">
    <property type="entry name" value="DNA_MISMATCH_REPAIR_2"/>
    <property type="match status" value="1"/>
</dbReference>
<dbReference type="InterPro" id="IPR036678">
    <property type="entry name" value="MutS_con_dom_sf"/>
</dbReference>
<evidence type="ECO:0000256" key="1">
    <source>
        <dbReference type="ARBA" id="ARBA00006271"/>
    </source>
</evidence>
<comment type="caution">
    <text evidence="10">The sequence shown here is derived from an EMBL/GenBank/DDBJ whole genome shotgun (WGS) entry which is preliminary data.</text>
</comment>
<feature type="domain" description="DNA mismatch repair proteins mutS family" evidence="9">
    <location>
        <begin position="1030"/>
        <end position="1046"/>
    </location>
</feature>
<keyword evidence="6 7" id="KW-0234">DNA repair</keyword>
<dbReference type="AlphaFoldDB" id="A0A397VJ01"/>
<dbReference type="NCBIfam" id="NF003810">
    <property type="entry name" value="PRK05399.1"/>
    <property type="match status" value="1"/>
</dbReference>
<dbReference type="Pfam" id="PF05188">
    <property type="entry name" value="MutS_II"/>
    <property type="match status" value="1"/>
</dbReference>
<dbReference type="Gene3D" id="3.40.1170.10">
    <property type="entry name" value="DNA repair protein MutS, domain I"/>
    <property type="match status" value="1"/>
</dbReference>
<dbReference type="InterPro" id="IPR007860">
    <property type="entry name" value="DNA_mmatch_repair_MutS_con_dom"/>
</dbReference>
<keyword evidence="4 6" id="KW-0067">ATP-binding</keyword>
<sequence>MPLAKKEVSLGSNSCDADTNPKQEKTSPVKKTQKTLFSFLGLPTPSTSRLDEDDIEKCETQTREQEPSSPDTPATPTTDKLNASLTSSTDIDGSSSEKESEEPTVGRRTLRGRVKRKIIISSDEESEDVVSSPLQKEAPSRRKKTKKNGDDEYNGDTCNEDSDDAAISDVVEESDYDDKKSRSKNTKKTVNKTNKTSGNLNSAQNKLKAFASNSAIRRGSSFSSTIHMTNSEKKKQRASDFKAKNEERYSWLQEVRDADGNLEGSPDYDSRTLFIPRSAWDKFTPFEKQFWEIKSKHWDTVVFFKKGKFYELYERDADIGHKEFDLKLTDRVNMRMVGVPEMAFESWAAQFIAKGHKVAKVDQMETALGKEMREKASNVKEDRIIRRELTSVFTAGTIVEGGLLTNEMSTYCMSIKESCPTENAPPAFGICFVDTATAEFHLASFLDDVDRTQFETLIMQTKPKEIIYEKGMLSQLSKRILKDCTNRPIWTALKPESEFWDANTTRSQIRMSRYFSNNQNTSIAQNEVDNEGDVTMIDNDEGNKIETWPSAIQEALKDPLMLSALGGLLWYLRSLKLDAELVSLQNFHIYDPICHNTSLVLDGQTLANLEVFENSLDGSTQGTVFQLLNRCITPFGKRTFKQWLCHPLRDIAAINARLDAIEELNTVPDFQDIFLVNFSHFPDLERLISRIHAGTCKVRDFLHVLTSFEKLTDTMEKLGGFANDFKSIRLKQLFESFPDLKPMLTHFNKAFDHEKAYKEGNLLPYPGVESDYDEIINRMAEVNKQLDGHLEDSKKLLKTSKIVYKDIGKELFQLEVPNTIKVPDHWQKLSRTQKVNRYWNPTLQKLIRDFQEAKETQSSVLKSLQSRFYQKFDAHYRNWLLAVKIVGEIDCLLSLAKSSLALGEPRCRPQFVSQEQSILEFEELRHPCFTAGAAFDFIPNDTFLGGDQPNMILLTGPNMGGKSTLLRQNCVAIIMAQLGCYVPAKHCRMTPFDRIYTRIGANDNILAGQSTFMVELSETSKIIHEATPRSMVILDELGRGTSTFDGYAIAYSVLHYLATHIGCLGLFSTHYGMLTQEFAKNPNIALKHMSCHVDQDRKEVTFLYKLVPGVCPKSYGMNVANMAGVPRQIVDRAEVVAAKFEQTSKLQDILTANSSNLPITTLCDFVYLLKSAARNGDSSKEIDGGALDNRADYKKEERYTRVLKTIIRGIKLM</sequence>
<dbReference type="GO" id="GO:0032301">
    <property type="term" value="C:MutSalpha complex"/>
    <property type="evidence" value="ECO:0007669"/>
    <property type="project" value="TreeGrafter"/>
</dbReference>
<dbReference type="GO" id="GO:0006298">
    <property type="term" value="P:mismatch repair"/>
    <property type="evidence" value="ECO:0007669"/>
    <property type="project" value="InterPro"/>
</dbReference>
<dbReference type="Pfam" id="PF05192">
    <property type="entry name" value="MutS_III"/>
    <property type="match status" value="1"/>
</dbReference>
<dbReference type="Gene3D" id="3.40.50.300">
    <property type="entry name" value="P-loop containing nucleotide triphosphate hydrolases"/>
    <property type="match status" value="1"/>
</dbReference>
<dbReference type="InterPro" id="IPR045076">
    <property type="entry name" value="MutS"/>
</dbReference>
<comment type="similarity">
    <text evidence="1 6 7">Belongs to the DNA mismatch repair MutS family.</text>
</comment>
<proteinExistence type="inferred from homology"/>
<dbReference type="SMART" id="SM00533">
    <property type="entry name" value="MUTSd"/>
    <property type="match status" value="1"/>
</dbReference>
<keyword evidence="3 6" id="KW-0227">DNA damage</keyword>
<feature type="compositionally biased region" description="Basic and acidic residues" evidence="8">
    <location>
        <begin position="57"/>
        <end position="66"/>
    </location>
</feature>
<dbReference type="InterPro" id="IPR016151">
    <property type="entry name" value="DNA_mismatch_repair_MutS_N"/>
</dbReference>
<dbReference type="CDD" id="cd03286">
    <property type="entry name" value="ABC_MSH6_euk"/>
    <property type="match status" value="1"/>
</dbReference>
<keyword evidence="5 6" id="KW-0238">DNA-binding</keyword>
<evidence type="ECO:0000313" key="10">
    <source>
        <dbReference type="EMBL" id="RIB21327.1"/>
    </source>
</evidence>
<dbReference type="SUPFAM" id="SSF52540">
    <property type="entry name" value="P-loop containing nucleoside triphosphate hydrolases"/>
    <property type="match status" value="1"/>
</dbReference>
<feature type="compositionally biased region" description="Basic residues" evidence="8">
    <location>
        <begin position="181"/>
        <end position="190"/>
    </location>
</feature>
<gene>
    <name evidence="10" type="ORF">C2G38_2176948</name>
</gene>
<dbReference type="InterPro" id="IPR027417">
    <property type="entry name" value="P-loop_NTPase"/>
</dbReference>
<feature type="compositionally biased region" description="Basic residues" evidence="8">
    <location>
        <begin position="108"/>
        <end position="118"/>
    </location>
</feature>
<evidence type="ECO:0000256" key="7">
    <source>
        <dbReference type="RuleBase" id="RU003756"/>
    </source>
</evidence>
<feature type="compositionally biased region" description="Acidic residues" evidence="8">
    <location>
        <begin position="151"/>
        <end position="176"/>
    </location>
</feature>
<dbReference type="InterPro" id="IPR007695">
    <property type="entry name" value="DNA_mismatch_repair_MutS-lik_N"/>
</dbReference>
<dbReference type="GO" id="GO:0030983">
    <property type="term" value="F:mismatched DNA binding"/>
    <property type="evidence" value="ECO:0007669"/>
    <property type="project" value="UniProtKB-UniRule"/>
</dbReference>
<feature type="region of interest" description="Disordered" evidence="8">
    <location>
        <begin position="221"/>
        <end position="240"/>
    </location>
</feature>
<evidence type="ECO:0000256" key="5">
    <source>
        <dbReference type="ARBA" id="ARBA00023125"/>
    </source>
</evidence>
<feature type="compositionally biased region" description="Low complexity" evidence="8">
    <location>
        <begin position="67"/>
        <end position="79"/>
    </location>
</feature>
<evidence type="ECO:0000259" key="9">
    <source>
        <dbReference type="PROSITE" id="PS00486"/>
    </source>
</evidence>
<evidence type="ECO:0000256" key="2">
    <source>
        <dbReference type="ARBA" id="ARBA00022741"/>
    </source>
</evidence>
<dbReference type="InterPro" id="IPR017261">
    <property type="entry name" value="DNA_mismatch_repair_MutS/MSH"/>
</dbReference>
<evidence type="ECO:0000256" key="6">
    <source>
        <dbReference type="PIRNR" id="PIRNR037677"/>
    </source>
</evidence>
<dbReference type="GO" id="GO:0140664">
    <property type="term" value="F:ATP-dependent DNA damage sensor activity"/>
    <property type="evidence" value="ECO:0007669"/>
    <property type="project" value="InterPro"/>
</dbReference>
<dbReference type="FunFam" id="1.10.1420.10:FF:000005">
    <property type="entry name" value="DNA mismatch repair protein"/>
    <property type="match status" value="1"/>
</dbReference>
<keyword evidence="11" id="KW-1185">Reference proteome</keyword>
<feature type="compositionally biased region" description="Basic and acidic residues" evidence="8">
    <location>
        <begin position="230"/>
        <end position="240"/>
    </location>
</feature>
<protein>
    <recommendedName>
        <fullName evidence="6">DNA mismatch repair protein</fullName>
    </recommendedName>
</protein>
<evidence type="ECO:0000313" key="11">
    <source>
        <dbReference type="Proteomes" id="UP000266673"/>
    </source>
</evidence>
<dbReference type="Pfam" id="PF00488">
    <property type="entry name" value="MutS_V"/>
    <property type="match status" value="1"/>
</dbReference>
<dbReference type="Proteomes" id="UP000266673">
    <property type="component" value="Unassembled WGS sequence"/>
</dbReference>
<dbReference type="Gene3D" id="1.10.1420.10">
    <property type="match status" value="2"/>
</dbReference>
<feature type="compositionally biased region" description="Polar residues" evidence="8">
    <location>
        <begin position="80"/>
        <end position="94"/>
    </location>
</feature>
<dbReference type="InterPro" id="IPR007861">
    <property type="entry name" value="DNA_mismatch_repair_MutS_clamp"/>
</dbReference>